<dbReference type="SUPFAM" id="SSF55781">
    <property type="entry name" value="GAF domain-like"/>
    <property type="match status" value="1"/>
</dbReference>
<dbReference type="RefSeq" id="WP_345403201.1">
    <property type="nucleotide sequence ID" value="NZ_BAABHG010000014.1"/>
</dbReference>
<dbReference type="EMBL" id="JBHUKU010000007">
    <property type="protein sequence ID" value="MFD2459762.1"/>
    <property type="molecule type" value="Genomic_DNA"/>
</dbReference>
<dbReference type="InterPro" id="IPR005561">
    <property type="entry name" value="ANTAR"/>
</dbReference>
<evidence type="ECO:0000313" key="4">
    <source>
        <dbReference type="EMBL" id="MFD2459762.1"/>
    </source>
</evidence>
<evidence type="ECO:0000256" key="2">
    <source>
        <dbReference type="ARBA" id="ARBA00023163"/>
    </source>
</evidence>
<sequence>MVTVHDGSRDDARLTELWASLSELARARHRRLTVEFVCEAMADRLGADGAFLVVGTGTGAGELRCATSALGTRLAEIEATVGEGPGITVLSIGAPVLVADLGAPVNGRRWPLFAPLAVEAGVRACHVLPLSAGAVRAGALTLHRAGPGSLPPPALGAAFLFAELVWMLLLNEQTRVPDGMLVGPGHGFPLRSPQVHQAAGMVAARLGVSLEDAYARLRARAFAEHRGLADLAADVVARRLRFEPGRDGG</sequence>
<keyword evidence="1" id="KW-0805">Transcription regulation</keyword>
<keyword evidence="5" id="KW-1185">Reference proteome</keyword>
<dbReference type="SMART" id="SM01012">
    <property type="entry name" value="ANTAR"/>
    <property type="match status" value="1"/>
</dbReference>
<gene>
    <name evidence="4" type="ORF">ACFSYJ_14195</name>
</gene>
<dbReference type="Gene3D" id="1.10.10.10">
    <property type="entry name" value="Winged helix-like DNA-binding domain superfamily/Winged helix DNA-binding domain"/>
    <property type="match status" value="1"/>
</dbReference>
<evidence type="ECO:0000259" key="3">
    <source>
        <dbReference type="SMART" id="SM01012"/>
    </source>
</evidence>
<dbReference type="Gene3D" id="3.30.450.40">
    <property type="match status" value="1"/>
</dbReference>
<protein>
    <submittedName>
        <fullName evidence="4">GAF and ANTAR domain-containing protein</fullName>
    </submittedName>
</protein>
<evidence type="ECO:0000256" key="1">
    <source>
        <dbReference type="ARBA" id="ARBA00023015"/>
    </source>
</evidence>
<dbReference type="InterPro" id="IPR036388">
    <property type="entry name" value="WH-like_DNA-bd_sf"/>
</dbReference>
<organism evidence="4 5">
    <name type="scientific">Amycolatopsis samaneae</name>
    <dbReference type="NCBI Taxonomy" id="664691"/>
    <lineage>
        <taxon>Bacteria</taxon>
        <taxon>Bacillati</taxon>
        <taxon>Actinomycetota</taxon>
        <taxon>Actinomycetes</taxon>
        <taxon>Pseudonocardiales</taxon>
        <taxon>Pseudonocardiaceae</taxon>
        <taxon>Amycolatopsis</taxon>
    </lineage>
</organism>
<dbReference type="Pfam" id="PF03861">
    <property type="entry name" value="ANTAR"/>
    <property type="match status" value="1"/>
</dbReference>
<reference evidence="5" key="1">
    <citation type="journal article" date="2019" name="Int. J. Syst. Evol. Microbiol.">
        <title>The Global Catalogue of Microorganisms (GCM) 10K type strain sequencing project: providing services to taxonomists for standard genome sequencing and annotation.</title>
        <authorList>
            <consortium name="The Broad Institute Genomics Platform"/>
            <consortium name="The Broad Institute Genome Sequencing Center for Infectious Disease"/>
            <person name="Wu L."/>
            <person name="Ma J."/>
        </authorList>
    </citation>
    <scope>NUCLEOTIDE SEQUENCE [LARGE SCALE GENOMIC DNA]</scope>
    <source>
        <strain evidence="5">CGMCC 4.7643</strain>
    </source>
</reference>
<keyword evidence="2" id="KW-0804">Transcription</keyword>
<dbReference type="Proteomes" id="UP001597419">
    <property type="component" value="Unassembled WGS sequence"/>
</dbReference>
<feature type="domain" description="ANTAR" evidence="3">
    <location>
        <begin position="172"/>
        <end position="236"/>
    </location>
</feature>
<accession>A0ABW5GGQ6</accession>
<proteinExistence type="predicted"/>
<evidence type="ECO:0000313" key="5">
    <source>
        <dbReference type="Proteomes" id="UP001597419"/>
    </source>
</evidence>
<dbReference type="InterPro" id="IPR029016">
    <property type="entry name" value="GAF-like_dom_sf"/>
</dbReference>
<name>A0ABW5GGQ6_9PSEU</name>
<comment type="caution">
    <text evidence="4">The sequence shown here is derived from an EMBL/GenBank/DDBJ whole genome shotgun (WGS) entry which is preliminary data.</text>
</comment>